<dbReference type="EMBL" id="CM047742">
    <property type="protein sequence ID" value="KAJ0035651.1"/>
    <property type="molecule type" value="Genomic_DNA"/>
</dbReference>
<gene>
    <name evidence="1" type="ORF">Pint_25348</name>
</gene>
<evidence type="ECO:0000313" key="2">
    <source>
        <dbReference type="Proteomes" id="UP001163603"/>
    </source>
</evidence>
<organism evidence="1 2">
    <name type="scientific">Pistacia integerrima</name>
    <dbReference type="NCBI Taxonomy" id="434235"/>
    <lineage>
        <taxon>Eukaryota</taxon>
        <taxon>Viridiplantae</taxon>
        <taxon>Streptophyta</taxon>
        <taxon>Embryophyta</taxon>
        <taxon>Tracheophyta</taxon>
        <taxon>Spermatophyta</taxon>
        <taxon>Magnoliopsida</taxon>
        <taxon>eudicotyledons</taxon>
        <taxon>Gunneridae</taxon>
        <taxon>Pentapetalae</taxon>
        <taxon>rosids</taxon>
        <taxon>malvids</taxon>
        <taxon>Sapindales</taxon>
        <taxon>Anacardiaceae</taxon>
        <taxon>Pistacia</taxon>
    </lineage>
</organism>
<name>A0ACC0YHG7_9ROSI</name>
<dbReference type="Proteomes" id="UP001163603">
    <property type="component" value="Chromosome 7"/>
</dbReference>
<keyword evidence="2" id="KW-1185">Reference proteome</keyword>
<sequence length="114" mass="12665">MLLHNKLEDEKKKKNKQTKQAEDIACGANENHVSNGDDNHSEVSETAELQNGGVDLSRHQHHSNGTEPAILAEAKKQQLLQRKVYRGNIEDATIDICVSVENPSAITINDYFVS</sequence>
<comment type="caution">
    <text evidence="1">The sequence shown here is derived from an EMBL/GenBank/DDBJ whole genome shotgun (WGS) entry which is preliminary data.</text>
</comment>
<reference evidence="2" key="1">
    <citation type="journal article" date="2023" name="G3 (Bethesda)">
        <title>Genome assembly and association tests identify interacting loci associated with vigor, precocity, and sex in interspecific pistachio rootstocks.</title>
        <authorList>
            <person name="Palmer W."/>
            <person name="Jacygrad E."/>
            <person name="Sagayaradj S."/>
            <person name="Cavanaugh K."/>
            <person name="Han R."/>
            <person name="Bertier L."/>
            <person name="Beede B."/>
            <person name="Kafkas S."/>
            <person name="Golino D."/>
            <person name="Preece J."/>
            <person name="Michelmore R."/>
        </authorList>
    </citation>
    <scope>NUCLEOTIDE SEQUENCE [LARGE SCALE GENOMIC DNA]</scope>
</reference>
<evidence type="ECO:0000313" key="1">
    <source>
        <dbReference type="EMBL" id="KAJ0035651.1"/>
    </source>
</evidence>
<proteinExistence type="predicted"/>
<accession>A0ACC0YHG7</accession>
<protein>
    <submittedName>
        <fullName evidence="1">Uncharacterized protein</fullName>
    </submittedName>
</protein>